<evidence type="ECO:0000313" key="1">
    <source>
        <dbReference type="EMBL" id="GAA3365764.1"/>
    </source>
</evidence>
<sequence length="420" mass="45384">MLHNIGRAGFAIRVPRNGLGSLSSQLARSYRPVVDAAELVREYVRLGLRIGRLDPGSASARAVERRSRSVIDREPVSAPGVLAERAALLCAVVPDVGFVPARAAFLAGQLAALECRAHRLAGRRTSFRAEAAACFGLRVEFGEPDRYRSAHAELAELLPGSGPAADRLALLAARERVPPARLARGVAALSRALRARVRAEPGLPVQEGVDYRYVRGRSWSALHRYLGDFRSLVAVDPDRQVWAGRLPGLVAHESYPGHHAEHCRKERVLVGTRGWSEHGVEVRDSPQSLLAEGIAESGLRIAVGPGWGRWAQEVLAEVGIAFDGDRAERVLDALDGLRRVRSDAALLLHDGPGPAAAAAHLRRWSCLPEEGVRAFLRFAADPCWRLHVVTYAEGPPVVARRLAAGEAVGRLLDEPWAPGG</sequence>
<keyword evidence="2" id="KW-1185">Reference proteome</keyword>
<name>A0ABP6S1S4_9PSEU</name>
<proteinExistence type="predicted"/>
<dbReference type="Proteomes" id="UP001500483">
    <property type="component" value="Unassembled WGS sequence"/>
</dbReference>
<protein>
    <recommendedName>
        <fullName evidence="3">DUF885 domain-containing protein</fullName>
    </recommendedName>
</protein>
<comment type="caution">
    <text evidence="1">The sequence shown here is derived from an EMBL/GenBank/DDBJ whole genome shotgun (WGS) entry which is preliminary data.</text>
</comment>
<accession>A0ABP6S1S4</accession>
<gene>
    <name evidence="1" type="ORF">GCM10020366_66980</name>
</gene>
<organism evidence="1 2">
    <name type="scientific">Saccharopolyspora gregorii</name>
    <dbReference type="NCBI Taxonomy" id="33914"/>
    <lineage>
        <taxon>Bacteria</taxon>
        <taxon>Bacillati</taxon>
        <taxon>Actinomycetota</taxon>
        <taxon>Actinomycetes</taxon>
        <taxon>Pseudonocardiales</taxon>
        <taxon>Pseudonocardiaceae</taxon>
        <taxon>Saccharopolyspora</taxon>
    </lineage>
</organism>
<dbReference type="EMBL" id="BAAAYK010000038">
    <property type="protein sequence ID" value="GAA3365764.1"/>
    <property type="molecule type" value="Genomic_DNA"/>
</dbReference>
<reference evidence="2" key="1">
    <citation type="journal article" date="2019" name="Int. J. Syst. Evol. Microbiol.">
        <title>The Global Catalogue of Microorganisms (GCM) 10K type strain sequencing project: providing services to taxonomists for standard genome sequencing and annotation.</title>
        <authorList>
            <consortium name="The Broad Institute Genomics Platform"/>
            <consortium name="The Broad Institute Genome Sequencing Center for Infectious Disease"/>
            <person name="Wu L."/>
            <person name="Ma J."/>
        </authorList>
    </citation>
    <scope>NUCLEOTIDE SEQUENCE [LARGE SCALE GENOMIC DNA]</scope>
    <source>
        <strain evidence="2">JCM 9687</strain>
    </source>
</reference>
<evidence type="ECO:0000313" key="2">
    <source>
        <dbReference type="Proteomes" id="UP001500483"/>
    </source>
</evidence>
<evidence type="ECO:0008006" key="3">
    <source>
        <dbReference type="Google" id="ProtNLM"/>
    </source>
</evidence>